<feature type="compositionally biased region" description="Low complexity" evidence="10">
    <location>
        <begin position="41"/>
        <end position="52"/>
    </location>
</feature>
<dbReference type="InterPro" id="IPR027267">
    <property type="entry name" value="AH/BAR_dom_sf"/>
</dbReference>
<feature type="compositionally biased region" description="Low complexity" evidence="10">
    <location>
        <begin position="363"/>
        <end position="373"/>
    </location>
</feature>
<evidence type="ECO:0000256" key="6">
    <source>
        <dbReference type="ARBA" id="ARBA00023006"/>
    </source>
</evidence>
<dbReference type="PROSITE" id="PS50195">
    <property type="entry name" value="PX"/>
    <property type="match status" value="1"/>
</dbReference>
<evidence type="ECO:0000256" key="1">
    <source>
        <dbReference type="ARBA" id="ARBA00004481"/>
    </source>
</evidence>
<sequence>MSESELREEHSVFGEEDNNPFPHTSGIASLMLSRRPENEENGANGETTGDTALRNSIGSNSEVLGPSNGTDSSLNASPNGDSHPRALDDVDESLLLYRGEREPYNTVYLNYENRVSKLLSPETNASIHISEAGKSNEGMTNSLKKYIVYTIKLINGDNAKEELQTRRRYSDFESLRDVLTKVFPLLIIPPIPPKNYFTLNVLNGLVGSNTSSSVSTNGNGSSAPESSNGLSGATYSYINSNHLNKNRLIEHRKRLLSNFLNNCLHIPQIRNLEFFAKFLDPSANWSDEIMLINSQLPKSVYQLNPENGLRTDPLYTDFPLPVSANPLGIPFFKNAKKITKTTNKLLGTGANTEPPTTEEDATNENGNGNGEVQNQVVRTSHLDYINKKIMDNFIGLSSDYVELGTILNTFSLLWADWQKVKIGKNIDPEIVKPDVIFDKIGVAYDRSYITINALIGELETKFSEPLGEAVQYSAILQSVKKFQERKLKQKDLLDTEVNEKKKELAELRKAELEATKMENALNNGVLRAGEGENASNTSKTPAKKRLFPNMSSFKKITKYVSDIMDQNPEITRKHRVTQLQTKISTLEQCQNIMLEDISYITDELDKNFKAFHQQEFKSIYQILLSYNGIMISWAKKISRSGKKLRKKSKPSAHKNSFK</sequence>
<dbReference type="GO" id="GO:0035091">
    <property type="term" value="F:phosphatidylinositol binding"/>
    <property type="evidence" value="ECO:0007669"/>
    <property type="project" value="InterPro"/>
</dbReference>
<protein>
    <submittedName>
        <fullName evidence="12">CIC11C00000001082</fullName>
    </submittedName>
</protein>
<dbReference type="SMART" id="SM00312">
    <property type="entry name" value="PX"/>
    <property type="match status" value="1"/>
</dbReference>
<evidence type="ECO:0000259" key="11">
    <source>
        <dbReference type="PROSITE" id="PS50195"/>
    </source>
</evidence>
<dbReference type="InterPro" id="IPR051079">
    <property type="entry name" value="Sorting_Nexin_Autophagy"/>
</dbReference>
<dbReference type="Gene3D" id="1.20.1270.60">
    <property type="entry name" value="Arfaptin homology (AH) domain/BAR domain"/>
    <property type="match status" value="1"/>
</dbReference>
<dbReference type="EMBL" id="LT635769">
    <property type="protein sequence ID" value="SGZ58220.1"/>
    <property type="molecule type" value="Genomic_DNA"/>
</dbReference>
<feature type="domain" description="PX" evidence="11">
    <location>
        <begin position="127"/>
        <end position="286"/>
    </location>
</feature>
<keyword evidence="7" id="KW-0446">Lipid-binding</keyword>
<feature type="region of interest" description="Disordered" evidence="10">
    <location>
        <begin position="1"/>
        <end position="87"/>
    </location>
</feature>
<keyword evidence="6" id="KW-0072">Autophagy</keyword>
<comment type="similarity">
    <text evidence="2">Belongs to the sorting nexin family.</text>
</comment>
<evidence type="ECO:0000256" key="10">
    <source>
        <dbReference type="SAM" id="MobiDB-lite"/>
    </source>
</evidence>
<evidence type="ECO:0000256" key="9">
    <source>
        <dbReference type="SAM" id="Coils"/>
    </source>
</evidence>
<dbReference type="CDD" id="cd06867">
    <property type="entry name" value="PX_SNX41_42"/>
    <property type="match status" value="1"/>
</dbReference>
<dbReference type="GO" id="GO:0005829">
    <property type="term" value="C:cytosol"/>
    <property type="evidence" value="ECO:0007669"/>
    <property type="project" value="GOC"/>
</dbReference>
<keyword evidence="8" id="KW-0472">Membrane</keyword>
<dbReference type="PANTHER" id="PTHR46979:SF2">
    <property type="entry name" value="SORTING NEXIN-41"/>
    <property type="match status" value="1"/>
</dbReference>
<gene>
    <name evidence="12" type="ORF">SAMEA4029009_CIC11G00000001082</name>
</gene>
<evidence type="ECO:0000256" key="4">
    <source>
        <dbReference type="ARBA" id="ARBA00022753"/>
    </source>
</evidence>
<evidence type="ECO:0000256" key="8">
    <source>
        <dbReference type="ARBA" id="ARBA00023136"/>
    </source>
</evidence>
<keyword evidence="4" id="KW-0967">Endosome</keyword>
<evidence type="ECO:0000256" key="7">
    <source>
        <dbReference type="ARBA" id="ARBA00023121"/>
    </source>
</evidence>
<dbReference type="Proteomes" id="UP000182259">
    <property type="component" value="Chromosome VI"/>
</dbReference>
<dbReference type="SUPFAM" id="SSF64268">
    <property type="entry name" value="PX domain"/>
    <property type="match status" value="1"/>
</dbReference>
<feature type="coiled-coil region" evidence="9">
    <location>
        <begin position="490"/>
        <end position="520"/>
    </location>
</feature>
<reference evidence="12 13" key="1">
    <citation type="submission" date="2016-10" db="EMBL/GenBank/DDBJ databases">
        <authorList>
            <person name="de Groot N.N."/>
        </authorList>
    </citation>
    <scope>NUCLEOTIDE SEQUENCE [LARGE SCALE GENOMIC DNA]</scope>
    <source>
        <strain evidence="12 13">PYCC 4715</strain>
    </source>
</reference>
<dbReference type="GO" id="GO:0042147">
    <property type="term" value="P:retrograde transport, endosome to Golgi"/>
    <property type="evidence" value="ECO:0007669"/>
    <property type="project" value="InterPro"/>
</dbReference>
<evidence type="ECO:0000256" key="2">
    <source>
        <dbReference type="ARBA" id="ARBA00010883"/>
    </source>
</evidence>
<dbReference type="InterPro" id="IPR001683">
    <property type="entry name" value="PX_dom"/>
</dbReference>
<keyword evidence="5" id="KW-0653">Protein transport</keyword>
<dbReference type="GO" id="GO:0010008">
    <property type="term" value="C:endosome membrane"/>
    <property type="evidence" value="ECO:0007669"/>
    <property type="project" value="UniProtKB-SubCell"/>
</dbReference>
<dbReference type="GO" id="GO:0006914">
    <property type="term" value="P:autophagy"/>
    <property type="evidence" value="ECO:0007669"/>
    <property type="project" value="UniProtKB-KW"/>
</dbReference>
<dbReference type="AlphaFoldDB" id="A0A1L0DNS0"/>
<keyword evidence="9" id="KW-0175">Coiled coil</keyword>
<dbReference type="InterPro" id="IPR036871">
    <property type="entry name" value="PX_dom_sf"/>
</dbReference>
<name>A0A1L0DNS0_9ASCO</name>
<keyword evidence="3" id="KW-0813">Transport</keyword>
<comment type="subcellular location">
    <subcellularLocation>
        <location evidence="1">Endosome membrane</location>
        <topology evidence="1">Peripheral membrane protein</topology>
    </subcellularLocation>
</comment>
<feature type="compositionally biased region" description="Polar residues" evidence="10">
    <location>
        <begin position="53"/>
        <end position="80"/>
    </location>
</feature>
<evidence type="ECO:0000313" key="12">
    <source>
        <dbReference type="EMBL" id="SGZ58220.1"/>
    </source>
</evidence>
<evidence type="ECO:0000313" key="13">
    <source>
        <dbReference type="Proteomes" id="UP000182259"/>
    </source>
</evidence>
<evidence type="ECO:0000256" key="3">
    <source>
        <dbReference type="ARBA" id="ARBA00022448"/>
    </source>
</evidence>
<proteinExistence type="inferred from homology"/>
<evidence type="ECO:0000256" key="5">
    <source>
        <dbReference type="ARBA" id="ARBA00022927"/>
    </source>
</evidence>
<dbReference type="InterPro" id="IPR044106">
    <property type="entry name" value="PX_Snx41/Atg20"/>
</dbReference>
<dbReference type="Pfam" id="PF00787">
    <property type="entry name" value="PX"/>
    <property type="match status" value="1"/>
</dbReference>
<dbReference type="Gene3D" id="3.30.1520.10">
    <property type="entry name" value="Phox-like domain"/>
    <property type="match status" value="1"/>
</dbReference>
<feature type="compositionally biased region" description="Basic and acidic residues" evidence="10">
    <location>
        <begin position="1"/>
        <end position="13"/>
    </location>
</feature>
<accession>A0A1L0DNS0</accession>
<organism evidence="12 13">
    <name type="scientific">Sungouiella intermedia</name>
    <dbReference type="NCBI Taxonomy" id="45354"/>
    <lineage>
        <taxon>Eukaryota</taxon>
        <taxon>Fungi</taxon>
        <taxon>Dikarya</taxon>
        <taxon>Ascomycota</taxon>
        <taxon>Saccharomycotina</taxon>
        <taxon>Pichiomycetes</taxon>
        <taxon>Metschnikowiaceae</taxon>
        <taxon>Sungouiella</taxon>
    </lineage>
</organism>
<dbReference type="PANTHER" id="PTHR46979">
    <property type="entry name" value="SORTING NEXIN-41"/>
    <property type="match status" value="1"/>
</dbReference>
<dbReference type="GO" id="GO:0015031">
    <property type="term" value="P:protein transport"/>
    <property type="evidence" value="ECO:0007669"/>
    <property type="project" value="UniProtKB-KW"/>
</dbReference>
<feature type="region of interest" description="Disordered" evidence="10">
    <location>
        <begin position="344"/>
        <end position="373"/>
    </location>
</feature>